<evidence type="ECO:0000313" key="5">
    <source>
        <dbReference type="EMBL" id="KAK7251812.1"/>
    </source>
</evidence>
<dbReference type="InterPro" id="IPR036908">
    <property type="entry name" value="RlpA-like_sf"/>
</dbReference>
<accession>A0AAN9HTZ6</accession>
<dbReference type="PANTHER" id="PTHR31692:SF2">
    <property type="entry name" value="EXPANSIN-LIKE B1"/>
    <property type="match status" value="1"/>
</dbReference>
<dbReference type="SUPFAM" id="SSF49590">
    <property type="entry name" value="PHL pollen allergen"/>
    <property type="match status" value="1"/>
</dbReference>
<dbReference type="PROSITE" id="PS50843">
    <property type="entry name" value="EXPANSIN_CBD"/>
    <property type="match status" value="1"/>
</dbReference>
<protein>
    <recommendedName>
        <fullName evidence="7">Expansin-like B1</fullName>
    </recommendedName>
</protein>
<reference evidence="5 6" key="1">
    <citation type="submission" date="2024-01" db="EMBL/GenBank/DDBJ databases">
        <title>The genomes of 5 underutilized Papilionoideae crops provide insights into root nodulation and disease resistanc.</title>
        <authorList>
            <person name="Yuan L."/>
        </authorList>
    </citation>
    <scope>NUCLEOTIDE SEQUENCE [LARGE SCALE GENOMIC DNA]</scope>
    <source>
        <strain evidence="5">ZHUSHIDOU_FW_LH</strain>
        <tissue evidence="5">Leaf</tissue>
    </source>
</reference>
<dbReference type="AlphaFoldDB" id="A0AAN9HTZ6"/>
<feature type="domain" description="Expansin-like CBD" evidence="4">
    <location>
        <begin position="163"/>
        <end position="245"/>
    </location>
</feature>
<sequence>MEHSFKNQIGLVCVILLLPALCNSQDSFTDSRATYYGSPDCYGNPRGACGFGEYGKTINDGSVAGVSRLWKNGTGCGACYQVRCKIPQYCDENGAYVVVTDYGEGDRTDFIMSPRGYSRLGRNAEASEVLFKYGVVDVEYRRVPCKYNGNIVYKVHEHSKYPDYFAILILYVDGTNDVTSVEIWQEDCQEWRPLRRTFGAVFDTAYPPNGEINLRFQVSGSAGVYWVQSKNAIPSDWKAGAAYDTEIQLT</sequence>
<proteinExistence type="inferred from homology"/>
<feature type="domain" description="Expansin-like EG45" evidence="3">
    <location>
        <begin position="46"/>
        <end position="150"/>
    </location>
</feature>
<dbReference type="Pfam" id="PF01357">
    <property type="entry name" value="Expansin_C"/>
    <property type="match status" value="1"/>
</dbReference>
<dbReference type="InterPro" id="IPR036749">
    <property type="entry name" value="Expansin_CBD_sf"/>
</dbReference>
<dbReference type="Pfam" id="PF03330">
    <property type="entry name" value="DPBB_1"/>
    <property type="match status" value="1"/>
</dbReference>
<dbReference type="GO" id="GO:0009653">
    <property type="term" value="P:anatomical structure morphogenesis"/>
    <property type="evidence" value="ECO:0007669"/>
    <property type="project" value="UniProtKB-ARBA"/>
</dbReference>
<dbReference type="GO" id="GO:0005576">
    <property type="term" value="C:extracellular region"/>
    <property type="evidence" value="ECO:0007669"/>
    <property type="project" value="InterPro"/>
</dbReference>
<dbReference type="InterPro" id="IPR007112">
    <property type="entry name" value="Expansin/allergen_DPBB_dom"/>
</dbReference>
<feature type="signal peptide" evidence="2">
    <location>
        <begin position="1"/>
        <end position="24"/>
    </location>
</feature>
<name>A0AAN9HTZ6_CROPI</name>
<dbReference type="PRINTS" id="PR01225">
    <property type="entry name" value="EXPANSNFAMLY"/>
</dbReference>
<evidence type="ECO:0000259" key="3">
    <source>
        <dbReference type="PROSITE" id="PS50842"/>
    </source>
</evidence>
<evidence type="ECO:0000256" key="2">
    <source>
        <dbReference type="SAM" id="SignalP"/>
    </source>
</evidence>
<dbReference type="CDD" id="cd22277">
    <property type="entry name" value="DPBB_EXLB_N"/>
    <property type="match status" value="1"/>
</dbReference>
<dbReference type="InterPro" id="IPR007118">
    <property type="entry name" value="Expan_Lol_pI"/>
</dbReference>
<evidence type="ECO:0000256" key="1">
    <source>
        <dbReference type="RuleBase" id="RU003460"/>
    </source>
</evidence>
<dbReference type="PANTHER" id="PTHR31692">
    <property type="entry name" value="EXPANSIN-B3"/>
    <property type="match status" value="1"/>
</dbReference>
<dbReference type="Gene3D" id="2.40.40.10">
    <property type="entry name" value="RlpA-like domain"/>
    <property type="match status" value="1"/>
</dbReference>
<feature type="chain" id="PRO_5043017056" description="Expansin-like B1" evidence="2">
    <location>
        <begin position="25"/>
        <end position="250"/>
    </location>
</feature>
<keyword evidence="2" id="KW-0732">Signal</keyword>
<dbReference type="PROSITE" id="PS50842">
    <property type="entry name" value="EXPANSIN_EG45"/>
    <property type="match status" value="1"/>
</dbReference>
<dbReference type="SUPFAM" id="SSF50685">
    <property type="entry name" value="Barwin-like endoglucanases"/>
    <property type="match status" value="1"/>
</dbReference>
<comment type="similarity">
    <text evidence="1">Belongs to the expansin family.</text>
</comment>
<dbReference type="EMBL" id="JAYWIO010000007">
    <property type="protein sequence ID" value="KAK7251812.1"/>
    <property type="molecule type" value="Genomic_DNA"/>
</dbReference>
<evidence type="ECO:0008006" key="7">
    <source>
        <dbReference type="Google" id="ProtNLM"/>
    </source>
</evidence>
<organism evidence="5 6">
    <name type="scientific">Crotalaria pallida</name>
    <name type="common">Smooth rattlebox</name>
    <name type="synonym">Crotalaria striata</name>
    <dbReference type="NCBI Taxonomy" id="3830"/>
    <lineage>
        <taxon>Eukaryota</taxon>
        <taxon>Viridiplantae</taxon>
        <taxon>Streptophyta</taxon>
        <taxon>Embryophyta</taxon>
        <taxon>Tracheophyta</taxon>
        <taxon>Spermatophyta</taxon>
        <taxon>Magnoliopsida</taxon>
        <taxon>eudicotyledons</taxon>
        <taxon>Gunneridae</taxon>
        <taxon>Pentapetalae</taxon>
        <taxon>rosids</taxon>
        <taxon>fabids</taxon>
        <taxon>Fabales</taxon>
        <taxon>Fabaceae</taxon>
        <taxon>Papilionoideae</taxon>
        <taxon>50 kb inversion clade</taxon>
        <taxon>genistoids sensu lato</taxon>
        <taxon>core genistoids</taxon>
        <taxon>Crotalarieae</taxon>
        <taxon>Crotalaria</taxon>
    </lineage>
</organism>
<dbReference type="Gene3D" id="2.60.40.760">
    <property type="entry name" value="Expansin, cellulose-binding-like domain"/>
    <property type="match status" value="1"/>
</dbReference>
<dbReference type="InterPro" id="IPR009009">
    <property type="entry name" value="RlpA-like_DPBB"/>
</dbReference>
<evidence type="ECO:0000259" key="4">
    <source>
        <dbReference type="PROSITE" id="PS50843"/>
    </source>
</evidence>
<gene>
    <name evidence="5" type="ORF">RIF29_35354</name>
</gene>
<dbReference type="Proteomes" id="UP001372338">
    <property type="component" value="Unassembled WGS sequence"/>
</dbReference>
<keyword evidence="6" id="KW-1185">Reference proteome</keyword>
<dbReference type="InterPro" id="IPR007117">
    <property type="entry name" value="Expansin_CBD"/>
</dbReference>
<evidence type="ECO:0000313" key="6">
    <source>
        <dbReference type="Proteomes" id="UP001372338"/>
    </source>
</evidence>
<comment type="caution">
    <text evidence="5">The sequence shown here is derived from an EMBL/GenBank/DDBJ whole genome shotgun (WGS) entry which is preliminary data.</text>
</comment>